<name>A0A450XTH8_9GAMM</name>
<accession>A0A450XTH8</accession>
<dbReference type="EMBL" id="CAADFP010000171">
    <property type="protein sequence ID" value="VFK32575.1"/>
    <property type="molecule type" value="Genomic_DNA"/>
</dbReference>
<dbReference type="AlphaFoldDB" id="A0A450XTH8"/>
<protein>
    <submittedName>
        <fullName evidence="1">Uncharacterized protein</fullName>
    </submittedName>
</protein>
<reference evidence="1" key="1">
    <citation type="submission" date="2019-02" db="EMBL/GenBank/DDBJ databases">
        <authorList>
            <person name="Gruber-Vodicka R. H."/>
            <person name="Seah K. B. B."/>
        </authorList>
    </citation>
    <scope>NUCLEOTIDE SEQUENCE</scope>
    <source>
        <strain evidence="1">BECK_S426</strain>
    </source>
</reference>
<evidence type="ECO:0000313" key="1">
    <source>
        <dbReference type="EMBL" id="VFK32575.1"/>
    </source>
</evidence>
<proteinExistence type="predicted"/>
<sequence length="66" mass="7364">MALDPVPGINGMTYPCRDDGIAEFGYQFHFASAKSCFIGSRRSLARRCSKNSWLKGQARISDHIDL</sequence>
<organism evidence="1">
    <name type="scientific">Candidatus Kentrum sp. LPFa</name>
    <dbReference type="NCBI Taxonomy" id="2126335"/>
    <lineage>
        <taxon>Bacteria</taxon>
        <taxon>Pseudomonadati</taxon>
        <taxon>Pseudomonadota</taxon>
        <taxon>Gammaproteobacteria</taxon>
        <taxon>Candidatus Kentrum</taxon>
    </lineage>
</organism>
<gene>
    <name evidence="1" type="ORF">BECKLPF1236C_GA0070990_101713</name>
</gene>